<dbReference type="InterPro" id="IPR000642">
    <property type="entry name" value="Peptidase_M41"/>
</dbReference>
<reference evidence="2 4" key="1">
    <citation type="submission" date="2020-08" db="EMBL/GenBank/DDBJ databases">
        <authorList>
            <person name="Koutsovoulos G."/>
            <person name="Danchin GJ E."/>
        </authorList>
    </citation>
    <scope>NUCLEOTIDE SEQUENCE [LARGE SCALE GENOMIC DNA]</scope>
</reference>
<dbReference type="InterPro" id="IPR037219">
    <property type="entry name" value="Peptidase_M41-like"/>
</dbReference>
<evidence type="ECO:0000313" key="4">
    <source>
        <dbReference type="Proteomes" id="UP000580250"/>
    </source>
</evidence>
<sequence>MASLLGGYAVGKLLLDGLTDGSTSDMEQATEIAYRLVIKFGMVPEIGPIRINYQDCSEYLKGG</sequence>
<organism evidence="2 4">
    <name type="scientific">Meloidogyne enterolobii</name>
    <name type="common">Root-knot nematode worm</name>
    <name type="synonym">Meloidogyne mayaguensis</name>
    <dbReference type="NCBI Taxonomy" id="390850"/>
    <lineage>
        <taxon>Eukaryota</taxon>
        <taxon>Metazoa</taxon>
        <taxon>Ecdysozoa</taxon>
        <taxon>Nematoda</taxon>
        <taxon>Chromadorea</taxon>
        <taxon>Rhabditida</taxon>
        <taxon>Tylenchina</taxon>
        <taxon>Tylenchomorpha</taxon>
        <taxon>Tylenchoidea</taxon>
        <taxon>Meloidogynidae</taxon>
        <taxon>Meloidogyninae</taxon>
        <taxon>Meloidogyne</taxon>
    </lineage>
</organism>
<evidence type="ECO:0000313" key="2">
    <source>
        <dbReference type="EMBL" id="CAD2150238.1"/>
    </source>
</evidence>
<evidence type="ECO:0000313" key="3">
    <source>
        <dbReference type="EMBL" id="CAD2150240.1"/>
    </source>
</evidence>
<evidence type="ECO:0000259" key="1">
    <source>
        <dbReference type="Pfam" id="PF01434"/>
    </source>
</evidence>
<dbReference type="GO" id="GO:0006508">
    <property type="term" value="P:proteolysis"/>
    <property type="evidence" value="ECO:0007669"/>
    <property type="project" value="InterPro"/>
</dbReference>
<dbReference type="GO" id="GO:0004222">
    <property type="term" value="F:metalloendopeptidase activity"/>
    <property type="evidence" value="ECO:0007669"/>
    <property type="project" value="InterPro"/>
</dbReference>
<feature type="domain" description="Peptidase M41" evidence="1">
    <location>
        <begin position="1"/>
        <end position="58"/>
    </location>
</feature>
<dbReference type="EMBL" id="CAJEWN010000045">
    <property type="protein sequence ID" value="CAD2150238.1"/>
    <property type="molecule type" value="Genomic_DNA"/>
</dbReference>
<dbReference type="OrthoDB" id="1413014at2759"/>
<dbReference type="SUPFAM" id="SSF140990">
    <property type="entry name" value="FtsH protease domain-like"/>
    <property type="match status" value="1"/>
</dbReference>
<accession>A0A6V7UA29</accession>
<dbReference type="Pfam" id="PF01434">
    <property type="entry name" value="Peptidase_M41"/>
    <property type="match status" value="1"/>
</dbReference>
<gene>
    <name evidence="2" type="ORF">MENT_LOCUS9963</name>
    <name evidence="3" type="ORF">MENT_LOCUS9964</name>
</gene>
<dbReference type="GO" id="GO:0004176">
    <property type="term" value="F:ATP-dependent peptidase activity"/>
    <property type="evidence" value="ECO:0007669"/>
    <property type="project" value="InterPro"/>
</dbReference>
<comment type="caution">
    <text evidence="2">The sequence shown here is derived from an EMBL/GenBank/DDBJ whole genome shotgun (WGS) entry which is preliminary data.</text>
</comment>
<name>A0A6V7UA29_MELEN</name>
<dbReference type="Gene3D" id="1.20.58.760">
    <property type="entry name" value="Peptidase M41"/>
    <property type="match status" value="1"/>
</dbReference>
<dbReference type="EMBL" id="CAJEWN010000045">
    <property type="protein sequence ID" value="CAD2150240.1"/>
    <property type="molecule type" value="Genomic_DNA"/>
</dbReference>
<dbReference type="Proteomes" id="UP000580250">
    <property type="component" value="Unassembled WGS sequence"/>
</dbReference>
<dbReference type="AlphaFoldDB" id="A0A6V7UA29"/>
<dbReference type="GO" id="GO:0005524">
    <property type="term" value="F:ATP binding"/>
    <property type="evidence" value="ECO:0007669"/>
    <property type="project" value="InterPro"/>
</dbReference>
<protein>
    <recommendedName>
        <fullName evidence="1">Peptidase M41 domain-containing protein</fullName>
    </recommendedName>
</protein>
<proteinExistence type="predicted"/>